<feature type="domain" description="Alpha-N-acetylglucosaminidase N-terminal" evidence="4">
    <location>
        <begin position="27"/>
        <end position="112"/>
    </location>
</feature>
<keyword evidence="2" id="KW-0732">Signal</keyword>
<dbReference type="Gene3D" id="3.20.20.80">
    <property type="entry name" value="Glycosidases"/>
    <property type="match status" value="1"/>
</dbReference>
<dbReference type="InterPro" id="IPR024732">
    <property type="entry name" value="NAGLU_C"/>
</dbReference>
<dbReference type="InterPro" id="IPR024733">
    <property type="entry name" value="NAGLU_tim-barrel"/>
</dbReference>
<feature type="domain" description="Alpha-N-acetylglucosaminidase tim-barrel" evidence="3">
    <location>
        <begin position="139"/>
        <end position="500"/>
    </location>
</feature>
<evidence type="ECO:0000256" key="1">
    <source>
        <dbReference type="ARBA" id="ARBA00022801"/>
    </source>
</evidence>
<proteinExistence type="predicted"/>
<name>A0A0G4H8Z8_9ALVE</name>
<feature type="signal peptide" evidence="2">
    <location>
        <begin position="1"/>
        <end position="20"/>
    </location>
</feature>
<dbReference type="EMBL" id="CDMZ01002037">
    <property type="protein sequence ID" value="CEM40431.1"/>
    <property type="molecule type" value="Genomic_DNA"/>
</dbReference>
<protein>
    <recommendedName>
        <fullName evidence="7">Alpha-N-acetylglucosaminidase tim-barrel domain-containing protein</fullName>
    </recommendedName>
</protein>
<evidence type="ECO:0000259" key="3">
    <source>
        <dbReference type="Pfam" id="PF05089"/>
    </source>
</evidence>
<keyword evidence="1" id="KW-0378">Hydrolase</keyword>
<evidence type="ECO:0000259" key="5">
    <source>
        <dbReference type="Pfam" id="PF12972"/>
    </source>
</evidence>
<dbReference type="InterPro" id="IPR024240">
    <property type="entry name" value="NAGLU_N"/>
</dbReference>
<evidence type="ECO:0000259" key="4">
    <source>
        <dbReference type="Pfam" id="PF12971"/>
    </source>
</evidence>
<dbReference type="VEuPathDB" id="CryptoDB:Cvel_25309"/>
<accession>A0A0G4H8Z8</accession>
<dbReference type="PANTHER" id="PTHR12872:SF1">
    <property type="entry name" value="ALPHA-N-ACETYLGLUCOSAMINIDASE"/>
    <property type="match status" value="1"/>
</dbReference>
<dbReference type="GO" id="GO:0016787">
    <property type="term" value="F:hydrolase activity"/>
    <property type="evidence" value="ECO:0007669"/>
    <property type="project" value="UniProtKB-KW"/>
</dbReference>
<evidence type="ECO:0000313" key="6">
    <source>
        <dbReference type="EMBL" id="CEM40431.1"/>
    </source>
</evidence>
<dbReference type="Pfam" id="PF12972">
    <property type="entry name" value="NAGLU_C"/>
    <property type="match status" value="1"/>
</dbReference>
<dbReference type="Gene3D" id="3.30.379.10">
    <property type="entry name" value="Chitobiase/beta-hexosaminidase domain 2-like"/>
    <property type="match status" value="1"/>
</dbReference>
<evidence type="ECO:0008006" key="7">
    <source>
        <dbReference type="Google" id="ProtNLM"/>
    </source>
</evidence>
<dbReference type="Pfam" id="PF05089">
    <property type="entry name" value="NAGLU"/>
    <property type="match status" value="1"/>
</dbReference>
<dbReference type="Pfam" id="PF12971">
    <property type="entry name" value="NAGLU_N"/>
    <property type="match status" value="1"/>
</dbReference>
<dbReference type="PANTHER" id="PTHR12872">
    <property type="entry name" value="ALPHA-N-ACETYLGLUCOSAMINIDASE"/>
    <property type="match status" value="1"/>
</dbReference>
<gene>
    <name evidence="6" type="ORF">Cvel_25309</name>
</gene>
<organism evidence="6">
    <name type="scientific">Chromera velia CCMP2878</name>
    <dbReference type="NCBI Taxonomy" id="1169474"/>
    <lineage>
        <taxon>Eukaryota</taxon>
        <taxon>Sar</taxon>
        <taxon>Alveolata</taxon>
        <taxon>Colpodellida</taxon>
        <taxon>Chromeraceae</taxon>
        <taxon>Chromera</taxon>
    </lineage>
</organism>
<reference evidence="6" key="1">
    <citation type="submission" date="2014-11" db="EMBL/GenBank/DDBJ databases">
        <authorList>
            <person name="Otto D Thomas"/>
            <person name="Naeem Raeece"/>
        </authorList>
    </citation>
    <scope>NUCLEOTIDE SEQUENCE</scope>
</reference>
<feature type="chain" id="PRO_5005191160" description="Alpha-N-acetylglucosaminidase tim-barrel domain-containing protein" evidence="2">
    <location>
        <begin position="21"/>
        <end position="908"/>
    </location>
</feature>
<feature type="domain" description="Alpha-N-acetylglucosaminidase C-terminal" evidence="5">
    <location>
        <begin position="702"/>
        <end position="825"/>
    </location>
</feature>
<evidence type="ECO:0000256" key="2">
    <source>
        <dbReference type="SAM" id="SignalP"/>
    </source>
</evidence>
<dbReference type="AlphaFoldDB" id="A0A0G4H8Z8"/>
<dbReference type="Gene3D" id="1.20.120.670">
    <property type="entry name" value="N-acetyl-b-d-glucoasminidase"/>
    <property type="match status" value="1"/>
</dbReference>
<sequence>MKSVQFLAFFHLVGIALCSASSVETAERLQKRIFPVDVEGGQCPLKFAEKKCSRDGVDCFGIRSVPSREERGEGNVVLLEGNNAVSMASALKRYMKSFARASVSWGGNSTELLVEGVRGCPIPEATEAVEVERQFRWTYYLNICTHSYSMVWWDWRRWERELDWMAINGVNLFLAATGQEYVWFQLFKDKYGVSEEDLKKFFSGPGFLAWQRMGNLQGWGGGLSSSWLDAQKKLQEKILDRAFELGIQPVLPAFSGFVPSVFKSKFPGHSFRVAPGWTEMPKEFSSVLLVDPSDPLYEEIGAAFIKLYAETFGLEGKKRKGKSVYGGAEESAPTFYSADQYNEIDPTEGSTEYLRAASEAQAKSINAGDPAGVWVMSGWFLAYGDKFWSKERAEAYLSHLDPNRTLILDYNANQVELWNNKDSTDGRLFGLPFVWCHLRNFGGGIDLSGQLEDTHRRIATVREKRDKGGPDVPLAVGVGLTMEGIFQNDLLYESVLEETWGRQGRQDFVEGVKARYGDLVALQPASAEGPLRAWDIVLGSMYNSSSPRDVKNLVTSLPPIVLPKPSSAVSSPETAPLSFALHTEPVPPEELRQMLSAWVILVESGVTYMQETGRSPPATYRRDVVDFGRQTLEGLFSWIHCVWVKAIKGEISKLQSVTNDPSTPVCGRADVERLFRSFERTVDRQMRARRENGQAVVDNSLSKEVVRKLGKLLSVCLVWLDDLLSSDGEWRLDKWIQDARGAGGDPNQNEENAKMQLTIWHDFGSLRDYAQKSWGGLVSSFYAERWRMVVDAVDRGLEGEGPSKAELAASIWEFEKKWAHSKKEKDRGLGGAGGIRGTTRLTTTAAAQQLDPLEVSGRIFRDLEVHLKWLQETEEFISHDQDRTGAKKDTQQSHFVTGVDLDSAVIVS</sequence>
<dbReference type="InterPro" id="IPR029018">
    <property type="entry name" value="Hex-like_dom2"/>
</dbReference>
<dbReference type="InterPro" id="IPR007781">
    <property type="entry name" value="NAGLU"/>
</dbReference>